<dbReference type="SUPFAM" id="SSF57770">
    <property type="entry name" value="Methionyl-tRNA synthetase (MetRS), Zn-domain"/>
    <property type="match status" value="1"/>
</dbReference>
<comment type="subcellular location">
    <subcellularLocation>
        <location evidence="1">Cytoplasm</location>
    </subcellularLocation>
</comment>
<dbReference type="Proteomes" id="UP001210925">
    <property type="component" value="Unassembled WGS sequence"/>
</dbReference>
<protein>
    <recommendedName>
        <fullName evidence="3">methionine--tRNA ligase</fullName>
        <ecNumber evidence="3">6.1.1.10</ecNumber>
    </recommendedName>
    <alternativeName>
        <fullName evidence="10">Methionyl-tRNA synthetase</fullName>
    </alternativeName>
</protein>
<name>A0AAD5Y033_9FUNG</name>
<keyword evidence="16" id="KW-1185">Reference proteome</keyword>
<dbReference type="InterPro" id="IPR015413">
    <property type="entry name" value="Methionyl/Leucyl_tRNA_Synth"/>
</dbReference>
<dbReference type="InterPro" id="IPR041872">
    <property type="entry name" value="Anticodon_Met"/>
</dbReference>
<sequence>MKKQILQQVYGVQSELSAHALAKKLTKNDFEIQFIEMDFCGLDLDLLEKQISKVSGPAKYLIYVSLKDLNVSGYPNIQKFMKLLETEPAIKQLKSSVTIKLDHHERIVLPEKNKKNILITSALPSVNNIPHLGNIIGCVLSADVYARYCRIRGYNAIYICGSDEYGTTTETKAIEEGLTFKQLSDKYHTLHAQTYSWFQIDFDIYGRTATPQQTEITQDIYKKLDKNGHIFEDKITQLFCEKHQSFLADRYVEGTCPFCGYEDARGDQCDACGKLIDAIELIKPHCKLDGATPVPKESKHMFLDLKEQQPALEKWYKKASLDGNWSANSQTITSSWLKEGLRPRCITRDLKWGTAIPREGYEHKVFYVWFDAPIGYPSITANYSKDWEKWWKNPENVKLYQFMGKDNVPFHTVMFPSTLLGTKDNWTMLHHLSTTEYLQYENTKFSKSRGVGVFGNNVMESGIPVEVWRYYLLSLRPESSDAQFTWAGFQAANNNELLANLGNFINRVVKFVNSKYKNVIPEYTPEEPEQELVKEVNDLLQQYINALENVKLRLGLKLVMDIATKGNTYLQSNKIDNTLFTNNKKRCDTVVATALNLSYLLSALIYPYMPSTTEGILRQLNLSHRKITDTWENNELFPGHTINKAEYLFSRIEDAKIEQLREMYSGKQKGGAADASANTKEKKKKKKSSAPAAVVPENMNADQKAVHDKITQQGEVVRKLKAENADASAIKSAVDELLSLKKQFSELTI</sequence>
<evidence type="ECO:0000256" key="5">
    <source>
        <dbReference type="ARBA" id="ARBA00022598"/>
    </source>
</evidence>
<dbReference type="EC" id="6.1.1.10" evidence="3"/>
<comment type="catalytic activity">
    <reaction evidence="11">
        <text>tRNA(Met) + L-methionine + ATP = L-methionyl-tRNA(Met) + AMP + diphosphate</text>
        <dbReference type="Rhea" id="RHEA:13481"/>
        <dbReference type="Rhea" id="RHEA-COMP:9667"/>
        <dbReference type="Rhea" id="RHEA-COMP:9698"/>
        <dbReference type="ChEBI" id="CHEBI:30616"/>
        <dbReference type="ChEBI" id="CHEBI:33019"/>
        <dbReference type="ChEBI" id="CHEBI:57844"/>
        <dbReference type="ChEBI" id="CHEBI:78442"/>
        <dbReference type="ChEBI" id="CHEBI:78530"/>
        <dbReference type="ChEBI" id="CHEBI:456215"/>
        <dbReference type="EC" id="6.1.1.10"/>
    </reaction>
</comment>
<evidence type="ECO:0000256" key="1">
    <source>
        <dbReference type="ARBA" id="ARBA00004496"/>
    </source>
</evidence>
<dbReference type="GO" id="GO:0036464">
    <property type="term" value="C:cytoplasmic ribonucleoprotein granule"/>
    <property type="evidence" value="ECO:0007669"/>
    <property type="project" value="UniProtKB-ARBA"/>
</dbReference>
<dbReference type="SUPFAM" id="SSF47323">
    <property type="entry name" value="Anticodon-binding domain of a subclass of class I aminoacyl-tRNA synthetases"/>
    <property type="match status" value="1"/>
</dbReference>
<dbReference type="FunFam" id="1.10.730.10:FF:000037">
    <property type="entry name" value="Methionyl-tRNA synthetase"/>
    <property type="match status" value="1"/>
</dbReference>
<feature type="domain" description="WHEP-TRS" evidence="14">
    <location>
        <begin position="702"/>
        <end position="749"/>
    </location>
</feature>
<dbReference type="InterPro" id="IPR009080">
    <property type="entry name" value="tRNAsynth_Ia_anticodon-bd"/>
</dbReference>
<keyword evidence="6 12" id="KW-0547">Nucleotide-binding</keyword>
<dbReference type="GO" id="GO:0005829">
    <property type="term" value="C:cytosol"/>
    <property type="evidence" value="ECO:0007669"/>
    <property type="project" value="TreeGrafter"/>
</dbReference>
<dbReference type="GO" id="GO:0005524">
    <property type="term" value="F:ATP binding"/>
    <property type="evidence" value="ECO:0007669"/>
    <property type="project" value="UniProtKB-KW"/>
</dbReference>
<gene>
    <name evidence="15" type="ORF">HK103_003295</name>
</gene>
<evidence type="ECO:0000256" key="4">
    <source>
        <dbReference type="ARBA" id="ARBA00022490"/>
    </source>
</evidence>
<dbReference type="InterPro" id="IPR001412">
    <property type="entry name" value="aa-tRNA-synth_I_CS"/>
</dbReference>
<proteinExistence type="inferred from homology"/>
<dbReference type="InterPro" id="IPR014758">
    <property type="entry name" value="Met-tRNA_synth"/>
</dbReference>
<dbReference type="SMART" id="SM00991">
    <property type="entry name" value="WHEP-TRS"/>
    <property type="match status" value="1"/>
</dbReference>
<accession>A0AAD5Y033</accession>
<evidence type="ECO:0000256" key="12">
    <source>
        <dbReference type="RuleBase" id="RU363039"/>
    </source>
</evidence>
<dbReference type="CDD" id="cd07957">
    <property type="entry name" value="Anticodon_Ia_Met"/>
    <property type="match status" value="1"/>
</dbReference>
<dbReference type="Pfam" id="PF19303">
    <property type="entry name" value="Anticodon_3"/>
    <property type="match status" value="1"/>
</dbReference>
<keyword evidence="9 12" id="KW-0030">Aminoacyl-tRNA synthetase</keyword>
<dbReference type="SUPFAM" id="SSF47060">
    <property type="entry name" value="S15/NS1 RNA-binding domain"/>
    <property type="match status" value="1"/>
</dbReference>
<feature type="region of interest" description="Disordered" evidence="13">
    <location>
        <begin position="668"/>
        <end position="698"/>
    </location>
</feature>
<dbReference type="PANTHER" id="PTHR45765">
    <property type="entry name" value="METHIONINE--TRNA LIGASE"/>
    <property type="match status" value="1"/>
</dbReference>
<evidence type="ECO:0000313" key="15">
    <source>
        <dbReference type="EMBL" id="KAJ3250618.1"/>
    </source>
</evidence>
<dbReference type="GO" id="GO:0017102">
    <property type="term" value="C:methionyl glutamyl tRNA synthetase complex"/>
    <property type="evidence" value="ECO:0007669"/>
    <property type="project" value="UniProtKB-ARBA"/>
</dbReference>
<dbReference type="InterPro" id="IPR033911">
    <property type="entry name" value="MetRS_core"/>
</dbReference>
<evidence type="ECO:0000256" key="10">
    <source>
        <dbReference type="ARBA" id="ARBA00030904"/>
    </source>
</evidence>
<dbReference type="PRINTS" id="PR01041">
    <property type="entry name" value="TRNASYNTHMET"/>
</dbReference>
<evidence type="ECO:0000256" key="3">
    <source>
        <dbReference type="ARBA" id="ARBA00012838"/>
    </source>
</evidence>
<dbReference type="Gene3D" id="1.10.287.10">
    <property type="entry name" value="S15/NS1, RNA-binding"/>
    <property type="match status" value="1"/>
</dbReference>
<dbReference type="InterPro" id="IPR000738">
    <property type="entry name" value="WHEP-TRS_dom"/>
</dbReference>
<dbReference type="NCBIfam" id="TIGR00398">
    <property type="entry name" value="metG"/>
    <property type="match status" value="1"/>
</dbReference>
<evidence type="ECO:0000256" key="7">
    <source>
        <dbReference type="ARBA" id="ARBA00022840"/>
    </source>
</evidence>
<dbReference type="Gene3D" id="1.10.730.10">
    <property type="entry name" value="Isoleucyl-tRNA Synthetase, Domain 1"/>
    <property type="match status" value="1"/>
</dbReference>
<dbReference type="GO" id="GO:0006431">
    <property type="term" value="P:methionyl-tRNA aminoacylation"/>
    <property type="evidence" value="ECO:0007669"/>
    <property type="project" value="InterPro"/>
</dbReference>
<dbReference type="HAMAP" id="MF_00098">
    <property type="entry name" value="Met_tRNA_synth_type1"/>
    <property type="match status" value="1"/>
</dbReference>
<dbReference type="PROSITE" id="PS00178">
    <property type="entry name" value="AA_TRNA_LIGASE_I"/>
    <property type="match status" value="1"/>
</dbReference>
<keyword evidence="4" id="KW-0963">Cytoplasm</keyword>
<dbReference type="GO" id="GO:0017101">
    <property type="term" value="C:aminoacyl-tRNA synthetase multienzyme complex"/>
    <property type="evidence" value="ECO:0007669"/>
    <property type="project" value="TreeGrafter"/>
</dbReference>
<dbReference type="CDD" id="cd00814">
    <property type="entry name" value="MetRS_core"/>
    <property type="match status" value="1"/>
</dbReference>
<dbReference type="InterPro" id="IPR029038">
    <property type="entry name" value="MetRS_Zn"/>
</dbReference>
<dbReference type="PROSITE" id="PS00762">
    <property type="entry name" value="WHEP_TRS_1"/>
    <property type="match status" value="1"/>
</dbReference>
<evidence type="ECO:0000259" key="14">
    <source>
        <dbReference type="PROSITE" id="PS51185"/>
    </source>
</evidence>
<dbReference type="Gene3D" id="2.20.28.20">
    <property type="entry name" value="Methionyl-tRNA synthetase, Zn-domain"/>
    <property type="match status" value="1"/>
</dbReference>
<dbReference type="EMBL" id="JADGKB010000238">
    <property type="protein sequence ID" value="KAJ3250618.1"/>
    <property type="molecule type" value="Genomic_DNA"/>
</dbReference>
<dbReference type="NCBIfam" id="NF001100">
    <property type="entry name" value="PRK00133.1"/>
    <property type="match status" value="1"/>
</dbReference>
<evidence type="ECO:0000313" key="16">
    <source>
        <dbReference type="Proteomes" id="UP001210925"/>
    </source>
</evidence>
<dbReference type="FunFam" id="2.20.28.20:FF:000001">
    <property type="entry name" value="Methionine--tRNA ligase"/>
    <property type="match status" value="1"/>
</dbReference>
<dbReference type="CDD" id="cd01200">
    <property type="entry name" value="WHEPGMRS_RNA"/>
    <property type="match status" value="1"/>
</dbReference>
<dbReference type="Gene3D" id="3.40.50.620">
    <property type="entry name" value="HUPs"/>
    <property type="match status" value="1"/>
</dbReference>
<comment type="caution">
    <text evidence="15">The sequence shown here is derived from an EMBL/GenBank/DDBJ whole genome shotgun (WGS) entry which is preliminary data.</text>
</comment>
<evidence type="ECO:0000256" key="11">
    <source>
        <dbReference type="ARBA" id="ARBA00047364"/>
    </source>
</evidence>
<evidence type="ECO:0000256" key="13">
    <source>
        <dbReference type="SAM" id="MobiDB-lite"/>
    </source>
</evidence>
<dbReference type="SUPFAM" id="SSF52374">
    <property type="entry name" value="Nucleotidylyl transferase"/>
    <property type="match status" value="1"/>
</dbReference>
<evidence type="ECO:0000256" key="8">
    <source>
        <dbReference type="ARBA" id="ARBA00022917"/>
    </source>
</evidence>
<keyword evidence="7 12" id="KW-0067">ATP-binding</keyword>
<reference evidence="15" key="1">
    <citation type="submission" date="2020-05" db="EMBL/GenBank/DDBJ databases">
        <title>Phylogenomic resolution of chytrid fungi.</title>
        <authorList>
            <person name="Stajich J.E."/>
            <person name="Amses K."/>
            <person name="Simmons R."/>
            <person name="Seto K."/>
            <person name="Myers J."/>
            <person name="Bonds A."/>
            <person name="Quandt C.A."/>
            <person name="Barry K."/>
            <person name="Liu P."/>
            <person name="Grigoriev I."/>
            <person name="Longcore J.E."/>
            <person name="James T.Y."/>
        </authorList>
    </citation>
    <scope>NUCLEOTIDE SEQUENCE</scope>
    <source>
        <strain evidence="15">PLAUS21</strain>
    </source>
</reference>
<dbReference type="InterPro" id="IPR023458">
    <property type="entry name" value="Met-tRNA_ligase_1"/>
</dbReference>
<evidence type="ECO:0000256" key="9">
    <source>
        <dbReference type="ARBA" id="ARBA00023146"/>
    </source>
</evidence>
<dbReference type="PROSITE" id="PS51185">
    <property type="entry name" value="WHEP_TRS_2"/>
    <property type="match status" value="1"/>
</dbReference>
<comment type="similarity">
    <text evidence="2 12">Belongs to the class-I aminoacyl-tRNA synthetase family.</text>
</comment>
<keyword evidence="5 12" id="KW-0436">Ligase</keyword>
<dbReference type="Pfam" id="PF09334">
    <property type="entry name" value="tRNA-synt_1g"/>
    <property type="match status" value="1"/>
</dbReference>
<keyword evidence="8 12" id="KW-0648">Protein biosynthesis</keyword>
<evidence type="ECO:0000256" key="6">
    <source>
        <dbReference type="ARBA" id="ARBA00022741"/>
    </source>
</evidence>
<dbReference type="InterPro" id="IPR014729">
    <property type="entry name" value="Rossmann-like_a/b/a_fold"/>
</dbReference>
<evidence type="ECO:0000256" key="2">
    <source>
        <dbReference type="ARBA" id="ARBA00005594"/>
    </source>
</evidence>
<dbReference type="GO" id="GO:0004825">
    <property type="term" value="F:methionine-tRNA ligase activity"/>
    <property type="evidence" value="ECO:0007669"/>
    <property type="project" value="UniProtKB-EC"/>
</dbReference>
<organism evidence="15 16">
    <name type="scientific">Boothiomyces macroporosus</name>
    <dbReference type="NCBI Taxonomy" id="261099"/>
    <lineage>
        <taxon>Eukaryota</taxon>
        <taxon>Fungi</taxon>
        <taxon>Fungi incertae sedis</taxon>
        <taxon>Chytridiomycota</taxon>
        <taxon>Chytridiomycota incertae sedis</taxon>
        <taxon>Chytridiomycetes</taxon>
        <taxon>Rhizophydiales</taxon>
        <taxon>Terramycetaceae</taxon>
        <taxon>Boothiomyces</taxon>
    </lineage>
</organism>
<dbReference type="Pfam" id="PF00458">
    <property type="entry name" value="WHEP-TRS"/>
    <property type="match status" value="1"/>
</dbReference>
<dbReference type="PANTHER" id="PTHR45765:SF1">
    <property type="entry name" value="METHIONINE--TRNA LIGASE, CYTOPLASMIC"/>
    <property type="match status" value="1"/>
</dbReference>
<dbReference type="InterPro" id="IPR009068">
    <property type="entry name" value="uS15_NS1_RNA-bd_sf"/>
</dbReference>
<dbReference type="AlphaFoldDB" id="A0AAD5Y033"/>